<feature type="transmembrane region" description="Helical" evidence="9">
    <location>
        <begin position="197"/>
        <end position="216"/>
    </location>
</feature>
<evidence type="ECO:0000256" key="8">
    <source>
        <dbReference type="ARBA" id="ARBA00023136"/>
    </source>
</evidence>
<evidence type="ECO:0000256" key="5">
    <source>
        <dbReference type="ARBA" id="ARBA00022692"/>
    </source>
</evidence>
<dbReference type="InterPro" id="IPR004685">
    <property type="entry name" value="Brnchd-chn_aa_trnsp_Livcs"/>
</dbReference>
<dbReference type="Proteomes" id="UP001357223">
    <property type="component" value="Chromosome"/>
</dbReference>
<gene>
    <name evidence="10" type="primary">brnQ</name>
    <name evidence="10" type="ORF">R4Z09_22055</name>
</gene>
<feature type="transmembrane region" description="Helical" evidence="9">
    <location>
        <begin position="236"/>
        <end position="257"/>
    </location>
</feature>
<feature type="transmembrane region" description="Helical" evidence="9">
    <location>
        <begin position="153"/>
        <end position="177"/>
    </location>
</feature>
<keyword evidence="7 9" id="KW-1133">Transmembrane helix</keyword>
<evidence type="ECO:0000313" key="10">
    <source>
        <dbReference type="EMBL" id="WVX79947.1"/>
    </source>
</evidence>
<evidence type="ECO:0000256" key="3">
    <source>
        <dbReference type="ARBA" id="ARBA00022448"/>
    </source>
</evidence>
<dbReference type="RefSeq" id="WP_338448878.1">
    <property type="nucleotide sequence ID" value="NZ_CP137640.1"/>
</dbReference>
<accession>A0ABZ2C9L9</accession>
<keyword evidence="11" id="KW-1185">Reference proteome</keyword>
<dbReference type="NCBIfam" id="TIGR00796">
    <property type="entry name" value="livcs"/>
    <property type="match status" value="1"/>
</dbReference>
<keyword evidence="8 9" id="KW-0472">Membrane</keyword>
<evidence type="ECO:0000256" key="1">
    <source>
        <dbReference type="ARBA" id="ARBA00004651"/>
    </source>
</evidence>
<sequence>MKQKMSFSYLIAVGFMLFALFFGAGNLIFPAMLGQSAGSNLWSANFGFIVTGVGLPLLGVIALGYSGKSDLQSLASRVSPFFGVAFTVVLYLSIGPLFAIPRTGTVSFEMGVKPFIAEEHTTMGLLIFSIIFFGITLYFSLKSQKIVDIVGKVLTPLLLLFIAILIITAFMKPMGVFQAPTENYVTDSFYKGFKEGYLTMDALAAFVFGIIVVNAVKERGATTRKEIMSAVAKTGLIAAGLLAIIYTSLTFIGASSVEDLGLLDNGGAVLSGVANHYFGSYGGILLSLIVFGACLTTSIGLITSCATYFNKLWPSISYTKFAIIFSVFSTVFANFGLSQLIAISVPVLVAIYPLAVCLMALTFLHNFFKGRKEVYQWSMGLTFIVALFDGLNAAGISFAPINELFANILPLYGQGLGWIVPAILGAVIGFVISKVIKSDLESAPIENKEAV</sequence>
<keyword evidence="6 9" id="KW-0029">Amino-acid transport</keyword>
<feature type="transmembrane region" description="Helical" evidence="9">
    <location>
        <begin position="321"/>
        <end position="343"/>
    </location>
</feature>
<dbReference type="Pfam" id="PF05525">
    <property type="entry name" value="Branch_AA_trans"/>
    <property type="match status" value="1"/>
</dbReference>
<evidence type="ECO:0000256" key="6">
    <source>
        <dbReference type="ARBA" id="ARBA00022970"/>
    </source>
</evidence>
<feature type="transmembrane region" description="Helical" evidence="9">
    <location>
        <begin position="41"/>
        <end position="66"/>
    </location>
</feature>
<name>A0ABZ2C9L9_9BACI</name>
<proteinExistence type="inferred from homology"/>
<feature type="transmembrane region" description="Helical" evidence="9">
    <location>
        <begin position="277"/>
        <end position="309"/>
    </location>
</feature>
<feature type="transmembrane region" description="Helical" evidence="9">
    <location>
        <begin position="78"/>
        <end position="100"/>
    </location>
</feature>
<evidence type="ECO:0000256" key="7">
    <source>
        <dbReference type="ARBA" id="ARBA00022989"/>
    </source>
</evidence>
<dbReference type="PANTHER" id="PTHR30588">
    <property type="entry name" value="BRANCHED-CHAIN AMINO ACID TRANSPORT SYSTEM 2 CARRIER PROTEIN"/>
    <property type="match status" value="1"/>
</dbReference>
<evidence type="ECO:0000313" key="11">
    <source>
        <dbReference type="Proteomes" id="UP001357223"/>
    </source>
</evidence>
<feature type="transmembrane region" description="Helical" evidence="9">
    <location>
        <begin position="349"/>
        <end position="368"/>
    </location>
</feature>
<feature type="transmembrane region" description="Helical" evidence="9">
    <location>
        <begin position="7"/>
        <end position="29"/>
    </location>
</feature>
<keyword evidence="3 9" id="KW-0813">Transport</keyword>
<comment type="subcellular location">
    <subcellularLocation>
        <location evidence="1 9">Cell membrane</location>
        <topology evidence="1 9">Multi-pass membrane protein</topology>
    </subcellularLocation>
</comment>
<reference evidence="10 11" key="1">
    <citation type="submission" date="2023-10" db="EMBL/GenBank/DDBJ databases">
        <title>Niallia locisalis sp.nov. isolated from a salt pond sample.</title>
        <authorList>
            <person name="Li X.-J."/>
            <person name="Dong L."/>
        </authorList>
    </citation>
    <scope>NUCLEOTIDE SEQUENCE [LARGE SCALE GENOMIC DNA]</scope>
    <source>
        <strain evidence="10 11">DSM 29761</strain>
    </source>
</reference>
<evidence type="ECO:0000256" key="9">
    <source>
        <dbReference type="RuleBase" id="RU362122"/>
    </source>
</evidence>
<evidence type="ECO:0000256" key="4">
    <source>
        <dbReference type="ARBA" id="ARBA00022475"/>
    </source>
</evidence>
<organism evidence="10 11">
    <name type="scientific">Niallia oryzisoli</name>
    <dbReference type="NCBI Taxonomy" id="1737571"/>
    <lineage>
        <taxon>Bacteria</taxon>
        <taxon>Bacillati</taxon>
        <taxon>Bacillota</taxon>
        <taxon>Bacilli</taxon>
        <taxon>Bacillales</taxon>
        <taxon>Bacillaceae</taxon>
        <taxon>Niallia</taxon>
    </lineage>
</organism>
<comment type="function">
    <text evidence="9">Component of the transport system for branched-chain amino acids.</text>
</comment>
<keyword evidence="5 9" id="KW-0812">Transmembrane</keyword>
<dbReference type="EMBL" id="CP137640">
    <property type="protein sequence ID" value="WVX79947.1"/>
    <property type="molecule type" value="Genomic_DNA"/>
</dbReference>
<dbReference type="PANTHER" id="PTHR30588:SF0">
    <property type="entry name" value="BRANCHED-CHAIN AMINO ACID PERMEASE BRNQ"/>
    <property type="match status" value="1"/>
</dbReference>
<feature type="transmembrane region" description="Helical" evidence="9">
    <location>
        <begin position="120"/>
        <end position="141"/>
    </location>
</feature>
<feature type="transmembrane region" description="Helical" evidence="9">
    <location>
        <begin position="380"/>
        <end position="399"/>
    </location>
</feature>
<keyword evidence="4" id="KW-1003">Cell membrane</keyword>
<feature type="transmembrane region" description="Helical" evidence="9">
    <location>
        <begin position="411"/>
        <end position="432"/>
    </location>
</feature>
<evidence type="ECO:0000256" key="2">
    <source>
        <dbReference type="ARBA" id="ARBA00008540"/>
    </source>
</evidence>
<comment type="similarity">
    <text evidence="2 9">Belongs to the branched chain amino acid transporter family.</text>
</comment>
<protein>
    <recommendedName>
        <fullName evidence="9">Branched-chain amino acid transport system carrier protein</fullName>
    </recommendedName>
</protein>